<protein>
    <submittedName>
        <fullName evidence="2">Predicted protein</fullName>
    </submittedName>
</protein>
<dbReference type="VEuPathDB" id="FungiDB:LEMA_P100810.1"/>
<dbReference type="AlphaFoldDB" id="E5A090"/>
<dbReference type="Proteomes" id="UP000002668">
    <property type="component" value="Genome"/>
</dbReference>
<evidence type="ECO:0000313" key="2">
    <source>
        <dbReference type="EMBL" id="CBX96950.1"/>
    </source>
</evidence>
<reference evidence="3" key="1">
    <citation type="journal article" date="2011" name="Nat. Commun.">
        <title>Effector diversification within compartments of the Leptosphaeria maculans genome affected by Repeat-Induced Point mutations.</title>
        <authorList>
            <person name="Rouxel T."/>
            <person name="Grandaubert J."/>
            <person name="Hane J.K."/>
            <person name="Hoede C."/>
            <person name="van de Wouw A.P."/>
            <person name="Couloux A."/>
            <person name="Dominguez V."/>
            <person name="Anthouard V."/>
            <person name="Bally P."/>
            <person name="Bourras S."/>
            <person name="Cozijnsen A.J."/>
            <person name="Ciuffetti L.M."/>
            <person name="Degrave A."/>
            <person name="Dilmaghani A."/>
            <person name="Duret L."/>
            <person name="Fudal I."/>
            <person name="Goodwin S.B."/>
            <person name="Gout L."/>
            <person name="Glaser N."/>
            <person name="Linglin J."/>
            <person name="Kema G.H.J."/>
            <person name="Lapalu N."/>
            <person name="Lawrence C.B."/>
            <person name="May K."/>
            <person name="Meyer M."/>
            <person name="Ollivier B."/>
            <person name="Poulain J."/>
            <person name="Schoch C.L."/>
            <person name="Simon A."/>
            <person name="Spatafora J.W."/>
            <person name="Stachowiak A."/>
            <person name="Turgeon B.G."/>
            <person name="Tyler B.M."/>
            <person name="Vincent D."/>
            <person name="Weissenbach J."/>
            <person name="Amselem J."/>
            <person name="Quesneville H."/>
            <person name="Oliver R.P."/>
            <person name="Wincker P."/>
            <person name="Balesdent M.-H."/>
            <person name="Howlett B.J."/>
        </authorList>
    </citation>
    <scope>NUCLEOTIDE SEQUENCE [LARGE SCALE GENOMIC DNA]</scope>
    <source>
        <strain evidence="3">JN3 / isolate v23.1.3 / race Av1-4-5-6-7-8</strain>
    </source>
</reference>
<feature type="region of interest" description="Disordered" evidence="1">
    <location>
        <begin position="1"/>
        <end position="55"/>
    </location>
</feature>
<dbReference type="HOGENOM" id="CLU_1200012_0_0_1"/>
<evidence type="ECO:0000313" key="3">
    <source>
        <dbReference type="Proteomes" id="UP000002668"/>
    </source>
</evidence>
<keyword evidence="3" id="KW-1185">Reference proteome</keyword>
<dbReference type="GeneID" id="13283537"/>
<dbReference type="OMA" id="PQDANDN"/>
<name>E5A090_LEPMJ</name>
<sequence length="231" mass="25479">MNEDIFRGDADDDLQTNSDSLFATEASDLSPPLSDPLEVDYTVTPQDANDNDEEFGEFVSASTDPFKQPVFSTVDNDDEAQSLLTIDSDSGVEFGEIAGTGIVPPVLARLENSTRRIRQAGKNVQYKWRILQGIQLSKIEFKAQPAVVCESPAPTTALEELAEFARVAATTTEVIKQQKANHSAVEAVSLDWVVRPVCFGMPLFTEIPKELIRDLEDYMEAERAAWSDFAV</sequence>
<dbReference type="OrthoDB" id="3681621at2759"/>
<dbReference type="InParanoid" id="E5A090"/>
<dbReference type="EMBL" id="FP929130">
    <property type="protein sequence ID" value="CBX96950.1"/>
    <property type="molecule type" value="Genomic_DNA"/>
</dbReference>
<evidence type="ECO:0000256" key="1">
    <source>
        <dbReference type="SAM" id="MobiDB-lite"/>
    </source>
</evidence>
<accession>E5A090</accession>
<gene>
    <name evidence="2" type="ORF">LEMA_P100810.1</name>
</gene>
<proteinExistence type="predicted"/>
<organism evidence="3">
    <name type="scientific">Leptosphaeria maculans (strain JN3 / isolate v23.1.3 / race Av1-4-5-6-7-8)</name>
    <name type="common">Blackleg fungus</name>
    <name type="synonym">Phoma lingam</name>
    <dbReference type="NCBI Taxonomy" id="985895"/>
    <lineage>
        <taxon>Eukaryota</taxon>
        <taxon>Fungi</taxon>
        <taxon>Dikarya</taxon>
        <taxon>Ascomycota</taxon>
        <taxon>Pezizomycotina</taxon>
        <taxon>Dothideomycetes</taxon>
        <taxon>Pleosporomycetidae</taxon>
        <taxon>Pleosporales</taxon>
        <taxon>Pleosporineae</taxon>
        <taxon>Leptosphaeriaceae</taxon>
        <taxon>Plenodomus</taxon>
        <taxon>Plenodomus lingam/Leptosphaeria maculans species complex</taxon>
    </lineage>
</organism>